<reference evidence="1" key="1">
    <citation type="submission" date="2014-08" db="EMBL/GenBank/DDBJ databases">
        <title>Draft genome sequences of Sphingobium herbicidovorans.</title>
        <authorList>
            <person name="Gan H.M."/>
            <person name="Gan H.Y."/>
            <person name="Savka M.A."/>
        </authorList>
    </citation>
    <scope>NUCLEOTIDE SEQUENCE [LARGE SCALE GENOMIC DNA]</scope>
    <source>
        <strain evidence="1">NBRC 16415</strain>
    </source>
</reference>
<evidence type="ECO:0000313" key="1">
    <source>
        <dbReference type="EMBL" id="KFG90723.1"/>
    </source>
</evidence>
<dbReference type="AlphaFoldDB" id="A0A086PBF5"/>
<protein>
    <submittedName>
        <fullName evidence="1">Uncharacterized protein</fullName>
    </submittedName>
</protein>
<proteinExistence type="predicted"/>
<evidence type="ECO:0000313" key="2">
    <source>
        <dbReference type="Proteomes" id="UP000024284"/>
    </source>
</evidence>
<dbReference type="OrthoDB" id="7480196at2"/>
<accession>A0A086PBF5</accession>
<dbReference type="EMBL" id="JFZA02000011">
    <property type="protein sequence ID" value="KFG90723.1"/>
    <property type="molecule type" value="Genomic_DNA"/>
</dbReference>
<gene>
    <name evidence="1" type="ORF">BV98_001435</name>
</gene>
<dbReference type="Proteomes" id="UP000024284">
    <property type="component" value="Unassembled WGS sequence"/>
</dbReference>
<name>A0A086PBF5_SPHHM</name>
<dbReference type="STRING" id="76947.GCA_002080435_02554"/>
<dbReference type="PATRIC" id="fig|1219045.3.peg.1465"/>
<sequence>MGWGTRVRDASGNLQVEEGARYGRVSGFFDITAANSNVSGGIWTGSFNDPIFLTGTPWWAIRYDYASIPRRPVVGVTISVSGQTLNWSIDLNVSPAPNVTKVQLLYGVY</sequence>
<dbReference type="RefSeq" id="WP_037464086.1">
    <property type="nucleotide sequence ID" value="NZ_BCZD01000024.1"/>
</dbReference>
<comment type="caution">
    <text evidence="1">The sequence shown here is derived from an EMBL/GenBank/DDBJ whole genome shotgun (WGS) entry which is preliminary data.</text>
</comment>
<keyword evidence="2" id="KW-1185">Reference proteome</keyword>
<organism evidence="1 2">
    <name type="scientific">Sphingobium herbicidovorans (strain ATCC 700291 / DSM 11019 / CCUG 56400 / KCTC 2939 / LMG 18315 / NBRC 16415 / MH)</name>
    <name type="common">Sphingomonas herbicidovorans</name>
    <dbReference type="NCBI Taxonomy" id="1219045"/>
    <lineage>
        <taxon>Bacteria</taxon>
        <taxon>Pseudomonadati</taxon>
        <taxon>Pseudomonadota</taxon>
        <taxon>Alphaproteobacteria</taxon>
        <taxon>Sphingomonadales</taxon>
        <taxon>Sphingomonadaceae</taxon>
        <taxon>Sphingobium</taxon>
    </lineage>
</organism>